<protein>
    <submittedName>
        <fullName evidence="2">Type II secretion system protein</fullName>
    </submittedName>
</protein>
<dbReference type="Pfam" id="PF07963">
    <property type="entry name" value="N_methyl"/>
    <property type="match status" value="1"/>
</dbReference>
<dbReference type="InterPro" id="IPR012902">
    <property type="entry name" value="N_methyl_site"/>
</dbReference>
<proteinExistence type="predicted"/>
<reference evidence="2" key="2">
    <citation type="journal article" date="2021" name="PeerJ">
        <title>Extensive microbial diversity within the chicken gut microbiome revealed by metagenomics and culture.</title>
        <authorList>
            <person name="Gilroy R."/>
            <person name="Ravi A."/>
            <person name="Getino M."/>
            <person name="Pursley I."/>
            <person name="Horton D.L."/>
            <person name="Alikhan N.F."/>
            <person name="Baker D."/>
            <person name="Gharbi K."/>
            <person name="Hall N."/>
            <person name="Watson M."/>
            <person name="Adriaenssens E.M."/>
            <person name="Foster-Nyarko E."/>
            <person name="Jarju S."/>
            <person name="Secka A."/>
            <person name="Antonio M."/>
            <person name="Oren A."/>
            <person name="Chaudhuri R.R."/>
            <person name="La Ragione R."/>
            <person name="Hildebrand F."/>
            <person name="Pallen M.J."/>
        </authorList>
    </citation>
    <scope>NUCLEOTIDE SEQUENCE</scope>
    <source>
        <strain evidence="2">10192</strain>
    </source>
</reference>
<keyword evidence="1" id="KW-0472">Membrane</keyword>
<keyword evidence="1" id="KW-1133">Transmembrane helix</keyword>
<organism evidence="2 3">
    <name type="scientific">Candidatus Scatousia excrementipullorum</name>
    <dbReference type="NCBI Taxonomy" id="2840936"/>
    <lineage>
        <taxon>Bacteria</taxon>
        <taxon>Candidatus Scatousia</taxon>
    </lineage>
</organism>
<gene>
    <name evidence="2" type="ORF">IAC76_01925</name>
</gene>
<comment type="caution">
    <text evidence="2">The sequence shown here is derived from an EMBL/GenBank/DDBJ whole genome shotgun (WGS) entry which is preliminary data.</text>
</comment>
<evidence type="ECO:0000256" key="1">
    <source>
        <dbReference type="SAM" id="Phobius"/>
    </source>
</evidence>
<evidence type="ECO:0000313" key="3">
    <source>
        <dbReference type="Proteomes" id="UP000823632"/>
    </source>
</evidence>
<dbReference type="Proteomes" id="UP000823632">
    <property type="component" value="Unassembled WGS sequence"/>
</dbReference>
<dbReference type="NCBIfam" id="TIGR02532">
    <property type="entry name" value="IV_pilin_GFxxxE"/>
    <property type="match status" value="1"/>
</dbReference>
<keyword evidence="1" id="KW-0812">Transmembrane</keyword>
<name>A0A9D9DRS3_9BACT</name>
<feature type="transmembrane region" description="Helical" evidence="1">
    <location>
        <begin position="12"/>
        <end position="33"/>
    </location>
</feature>
<evidence type="ECO:0000313" key="2">
    <source>
        <dbReference type="EMBL" id="MBO8430124.1"/>
    </source>
</evidence>
<dbReference type="EMBL" id="JADIND010000041">
    <property type="protein sequence ID" value="MBO8430124.1"/>
    <property type="molecule type" value="Genomic_DNA"/>
</dbReference>
<dbReference type="Gene3D" id="3.30.700.10">
    <property type="entry name" value="Glycoprotein, Type 4 Pilin"/>
    <property type="match status" value="1"/>
</dbReference>
<accession>A0A9D9DRS3</accession>
<reference evidence="2" key="1">
    <citation type="submission" date="2020-10" db="EMBL/GenBank/DDBJ databases">
        <authorList>
            <person name="Gilroy R."/>
        </authorList>
    </citation>
    <scope>NUCLEOTIDE SEQUENCE</scope>
    <source>
        <strain evidence="2">10192</strain>
    </source>
</reference>
<dbReference type="AlphaFoldDB" id="A0A9D9DRS3"/>
<dbReference type="SUPFAM" id="SSF54523">
    <property type="entry name" value="Pili subunits"/>
    <property type="match status" value="1"/>
</dbReference>
<sequence>MPEGLLTKKKTAFTLAEVLITLGIIGIVAAMTMPALMQDYKYKEFDARFKVAQNVLNNAVSWFHARDRIIYGYTYCTSQNDSYEKCLEHGASEVFQTFFGEAFTSLYGAEKHHSEYSQIYKNFSGATEFYCVYIDDGHMQIPNGMSILFEVNGYSDEPIIHIDINGINEKPNRFGYDIFSFMIGKNDKVCPLGSSQCGIRLNYAENTTDFTKSKYCNPSSDSNLNGLTCGYFAVNDSNYFKKIMKKQK</sequence>
<dbReference type="InterPro" id="IPR045584">
    <property type="entry name" value="Pilin-like"/>
</dbReference>